<feature type="transmembrane region" description="Helical" evidence="1">
    <location>
        <begin position="419"/>
        <end position="439"/>
    </location>
</feature>
<dbReference type="NCBIfam" id="NF047510">
    <property type="entry name" value="LIC_10190_fam"/>
    <property type="match status" value="1"/>
</dbReference>
<feature type="transmembrane region" description="Helical" evidence="1">
    <location>
        <begin position="200"/>
        <end position="220"/>
    </location>
</feature>
<keyword evidence="1" id="KW-1133">Transmembrane helix</keyword>
<sequence>MLGAAASLALAAVACLGIGVGCLRLFPLGAARCLAFGEVGLLGVAALAALGATINLVLPLTPWPAMVLSAGGAVLLVLGWRGAAPCLLTDWRSAAVPALLLAGILLALLPAMLRSSAWHFDSGLYHMQHVRQAMELPVVLGMASIHERFGYNSLWFPAAALATAGVPGVAGAFSLNALLAGFVLLAMAERTVAAIRTGQARVAVFGTLVVGLLVLTPVFTLRGWIGSPNTDIPVTLLALYAFLLGLQYTEADEDRFAIAGILTATVALAVAVKLSALPLLLLLLLPIVDWWRGRMDRRQVALLAVIGLALGMPWLLRGIATSGCLAYPQPASCLPLPWTIDPAVARGDMDWVRAWARLPGVPPEVVLADRSWMLPWAREALADPVLPFVGALAALAVVLAAVSLRRRRLEWRGPGMEGAILLAAALGALAFWFATAPLIRYGRTFMLLPLLLAVAMLAPPAAIAWVNARLPARGLGPGILAIGVVALAVHAGMQRPRGMPLGLGGYPVLPQVAVRPLPVPGMLPVTQPIEGQQCWDAPRLCTPALHRPVTVERVGPWFMVRAAGAEAPAP</sequence>
<evidence type="ECO:0000313" key="3">
    <source>
        <dbReference type="EMBL" id="BDG75147.1"/>
    </source>
</evidence>
<evidence type="ECO:0000259" key="2">
    <source>
        <dbReference type="Pfam" id="PF26626"/>
    </source>
</evidence>
<keyword evidence="4" id="KW-1185">Reference proteome</keyword>
<feature type="transmembrane region" description="Helical" evidence="1">
    <location>
        <begin position="33"/>
        <end position="57"/>
    </location>
</feature>
<evidence type="ECO:0000313" key="4">
    <source>
        <dbReference type="Proteomes" id="UP000831327"/>
    </source>
</evidence>
<feature type="domain" description="DUF8201" evidence="2">
    <location>
        <begin position="1"/>
        <end position="447"/>
    </location>
</feature>
<feature type="transmembrane region" description="Helical" evidence="1">
    <location>
        <begin position="63"/>
        <end position="82"/>
    </location>
</feature>
<organism evidence="3 4">
    <name type="scientific">Roseomonas fluvialis</name>
    <dbReference type="NCBI Taxonomy" id="1750527"/>
    <lineage>
        <taxon>Bacteria</taxon>
        <taxon>Pseudomonadati</taxon>
        <taxon>Pseudomonadota</taxon>
        <taxon>Alphaproteobacteria</taxon>
        <taxon>Acetobacterales</taxon>
        <taxon>Roseomonadaceae</taxon>
        <taxon>Roseomonas</taxon>
    </lineage>
</organism>
<proteinExistence type="predicted"/>
<name>A0ABM7YAZ6_9PROT</name>
<feature type="transmembrane region" description="Helical" evidence="1">
    <location>
        <begin position="380"/>
        <end position="404"/>
    </location>
</feature>
<dbReference type="RefSeq" id="WP_244457237.1">
    <property type="nucleotide sequence ID" value="NZ_AP025637.1"/>
</dbReference>
<feature type="transmembrane region" description="Helical" evidence="1">
    <location>
        <begin position="446"/>
        <end position="468"/>
    </location>
</feature>
<dbReference type="Proteomes" id="UP000831327">
    <property type="component" value="Chromosome"/>
</dbReference>
<evidence type="ECO:0000256" key="1">
    <source>
        <dbReference type="SAM" id="Phobius"/>
    </source>
</evidence>
<keyword evidence="1" id="KW-0812">Transmembrane</keyword>
<gene>
    <name evidence="3" type="ORF">Rmf_50760</name>
</gene>
<feature type="transmembrane region" description="Helical" evidence="1">
    <location>
        <begin position="300"/>
        <end position="316"/>
    </location>
</feature>
<feature type="transmembrane region" description="Helical" evidence="1">
    <location>
        <begin position="94"/>
        <end position="113"/>
    </location>
</feature>
<feature type="transmembrane region" description="Helical" evidence="1">
    <location>
        <begin position="256"/>
        <end position="288"/>
    </location>
</feature>
<feature type="transmembrane region" description="Helical" evidence="1">
    <location>
        <begin position="474"/>
        <end position="493"/>
    </location>
</feature>
<keyword evidence="1" id="KW-0472">Membrane</keyword>
<dbReference type="Pfam" id="PF26626">
    <property type="entry name" value="DUF8201"/>
    <property type="match status" value="1"/>
</dbReference>
<feature type="transmembrane region" description="Helical" evidence="1">
    <location>
        <begin position="6"/>
        <end position="26"/>
    </location>
</feature>
<feature type="transmembrane region" description="Helical" evidence="1">
    <location>
        <begin position="155"/>
        <end position="188"/>
    </location>
</feature>
<dbReference type="InterPro" id="IPR058065">
    <property type="entry name" value="LIC_10190-like"/>
</dbReference>
<reference evidence="3 4" key="1">
    <citation type="journal article" date="2016" name="Microbes Environ.">
        <title>Phylogenetically diverse aerobic anoxygenic phototrophic bacteria isolated from epilithic biofilms in Tama river, Japan.</title>
        <authorList>
            <person name="Hirose S."/>
            <person name="Matsuura K."/>
            <person name="Haruta S."/>
        </authorList>
    </citation>
    <scope>NUCLEOTIDE SEQUENCE [LARGE SCALE GENOMIC DNA]</scope>
    <source>
        <strain evidence="3 4">S08</strain>
    </source>
</reference>
<dbReference type="EMBL" id="AP025637">
    <property type="protein sequence ID" value="BDG75147.1"/>
    <property type="molecule type" value="Genomic_DNA"/>
</dbReference>
<protein>
    <recommendedName>
        <fullName evidence="2">DUF8201 domain-containing protein</fullName>
    </recommendedName>
</protein>
<accession>A0ABM7YAZ6</accession>
<dbReference type="InterPro" id="IPR058514">
    <property type="entry name" value="DUF8201"/>
</dbReference>